<dbReference type="RefSeq" id="XP_065330136.1">
    <property type="nucleotide sequence ID" value="XM_065474064.1"/>
</dbReference>
<dbReference type="Proteomes" id="UP001334084">
    <property type="component" value="Chromosome 7"/>
</dbReference>
<protein>
    <submittedName>
        <fullName evidence="1">Uncharacterized protein</fullName>
    </submittedName>
</protein>
<dbReference type="AlphaFoldDB" id="A0AAX4JDN0"/>
<name>A0AAX4JDN0_9MICR</name>
<gene>
    <name evidence="1" type="ORF">VNE69_07060</name>
</gene>
<evidence type="ECO:0000313" key="1">
    <source>
        <dbReference type="EMBL" id="WUR03991.1"/>
    </source>
</evidence>
<keyword evidence="2" id="KW-1185">Reference proteome</keyword>
<proteinExistence type="predicted"/>
<accession>A0AAX4JDN0</accession>
<dbReference type="EMBL" id="CP142732">
    <property type="protein sequence ID" value="WUR03991.1"/>
    <property type="molecule type" value="Genomic_DNA"/>
</dbReference>
<dbReference type="KEGG" id="vnx:VNE69_07060"/>
<organism evidence="1 2">
    <name type="scientific">Vairimorpha necatrix</name>
    <dbReference type="NCBI Taxonomy" id="6039"/>
    <lineage>
        <taxon>Eukaryota</taxon>
        <taxon>Fungi</taxon>
        <taxon>Fungi incertae sedis</taxon>
        <taxon>Microsporidia</taxon>
        <taxon>Nosematidae</taxon>
        <taxon>Vairimorpha</taxon>
    </lineage>
</organism>
<reference evidence="1" key="1">
    <citation type="journal article" date="2024" name="BMC Genomics">
        <title>Functional annotation of a divergent genome using sequence and structure-based similarity.</title>
        <authorList>
            <person name="Svedberg D."/>
            <person name="Winiger R.R."/>
            <person name="Berg A."/>
            <person name="Sharma H."/>
            <person name="Tellgren-Roth C."/>
            <person name="Debrunner-Vossbrinck B.A."/>
            <person name="Vossbrinck C.R."/>
            <person name="Barandun J."/>
        </authorList>
    </citation>
    <scope>NUCLEOTIDE SEQUENCE</scope>
    <source>
        <strain evidence="1">Illinois isolate</strain>
    </source>
</reference>
<dbReference type="GeneID" id="90541816"/>
<sequence length="118" mass="13991">MILGFYMTICKAFIDELLTTVFNDILRNELIKKMDERRINEIHIINNDEGLYVTLVDTYETIKLFKPKTGFIHSCYKILKKLKDVPIEILGTIFIYIVAQYIRNNIFLPIMTFYSPIF</sequence>
<evidence type="ECO:0000313" key="2">
    <source>
        <dbReference type="Proteomes" id="UP001334084"/>
    </source>
</evidence>